<dbReference type="InterPro" id="IPR002575">
    <property type="entry name" value="Aminoglycoside_PTrfase"/>
</dbReference>
<evidence type="ECO:0000259" key="1">
    <source>
        <dbReference type="Pfam" id="PF01636"/>
    </source>
</evidence>
<dbReference type="RefSeq" id="WP_136008010.1">
    <property type="nucleotide sequence ID" value="NZ_SRYR01000012.1"/>
</dbReference>
<protein>
    <submittedName>
        <fullName evidence="2">CotS family spore coat protein</fullName>
    </submittedName>
</protein>
<dbReference type="InterPro" id="IPR011009">
    <property type="entry name" value="Kinase-like_dom_sf"/>
</dbReference>
<gene>
    <name evidence="2" type="ORF">E5347_14835</name>
</gene>
<dbReference type="SUPFAM" id="SSF56112">
    <property type="entry name" value="Protein kinase-like (PK-like)"/>
    <property type="match status" value="1"/>
</dbReference>
<accession>A0A4S2DF48</accession>
<comment type="caution">
    <text evidence="2">The sequence shown here is derived from an EMBL/GenBank/DDBJ whole genome shotgun (WGS) entry which is preliminary data.</text>
</comment>
<dbReference type="Gene3D" id="3.30.200.20">
    <property type="entry name" value="Phosphorylase Kinase, domain 1"/>
    <property type="match status" value="1"/>
</dbReference>
<dbReference type="InterPro" id="IPR014255">
    <property type="entry name" value="Spore_coat_CotS"/>
</dbReference>
<dbReference type="GO" id="GO:0042601">
    <property type="term" value="C:endospore-forming forespore"/>
    <property type="evidence" value="ECO:0007669"/>
    <property type="project" value="TreeGrafter"/>
</dbReference>
<sequence>MEISYIKNEIQDKYLLEIESMEKVKNSYKISTKGEDYGIKVIKYQKPHFYFIFSAINHLINRGFNKIPEIIKTKDNEGYIRLGNNYAYLNKWIEARNSNYDNIDDLRIVSRTLAELHNCSEGFTLDKDMKPRIAWFSWIKVFDTRCEEILDFRKRIYQKSYKSDFDKMYLDEIDKEIDRGKKAIESLLSNKYFEVMEKKVFKRGFCHHDFAHHNVLINSKGEANIIDFDYCILDSNIHDVASLLIRTMKDGKWNRKNADYIIDNYSECNYISKEEFKLMKGFIMFPQGFWQIGLQYYWEQQPWGEEFLINKLNKYLRDREERKDFLEDFFNEG</sequence>
<name>A0A4S2DF48_9CLOT</name>
<keyword evidence="2" id="KW-0167">Capsid protein</keyword>
<organism evidence="2 3">
    <name type="scientific">Clostridium sartagoforme</name>
    <dbReference type="NCBI Taxonomy" id="84031"/>
    <lineage>
        <taxon>Bacteria</taxon>
        <taxon>Bacillati</taxon>
        <taxon>Bacillota</taxon>
        <taxon>Clostridia</taxon>
        <taxon>Eubacteriales</taxon>
        <taxon>Clostridiaceae</taxon>
        <taxon>Clostridium</taxon>
    </lineage>
</organism>
<keyword evidence="2" id="KW-0946">Virion</keyword>
<dbReference type="Proteomes" id="UP000306888">
    <property type="component" value="Unassembled WGS sequence"/>
</dbReference>
<dbReference type="NCBIfam" id="TIGR02906">
    <property type="entry name" value="spore_CotS"/>
    <property type="match status" value="1"/>
</dbReference>
<dbReference type="OrthoDB" id="9771902at2"/>
<dbReference type="PANTHER" id="PTHR39179">
    <property type="entry name" value="SPORE COAT PROTEIN I"/>
    <property type="match status" value="1"/>
</dbReference>
<feature type="domain" description="Aminoglycoside phosphotransferase" evidence="1">
    <location>
        <begin position="55"/>
        <end position="246"/>
    </location>
</feature>
<reference evidence="2 3" key="1">
    <citation type="submission" date="2019-04" db="EMBL/GenBank/DDBJ databases">
        <title>Microbes associate with the intestines of laboratory mice.</title>
        <authorList>
            <person name="Navarre W."/>
            <person name="Wong E."/>
            <person name="Huang K."/>
            <person name="Tropini C."/>
            <person name="Ng K."/>
            <person name="Yu B."/>
        </authorList>
    </citation>
    <scope>NUCLEOTIDE SEQUENCE [LARGE SCALE GENOMIC DNA]</scope>
    <source>
        <strain evidence="2 3">NM50_B9-20</strain>
    </source>
</reference>
<dbReference type="InterPro" id="IPR047175">
    <property type="entry name" value="CotS-like"/>
</dbReference>
<evidence type="ECO:0000313" key="2">
    <source>
        <dbReference type="EMBL" id="TGY40617.1"/>
    </source>
</evidence>
<evidence type="ECO:0000313" key="3">
    <source>
        <dbReference type="Proteomes" id="UP000306888"/>
    </source>
</evidence>
<keyword evidence="3" id="KW-1185">Reference proteome</keyword>
<dbReference type="EMBL" id="SRYR01000012">
    <property type="protein sequence ID" value="TGY40617.1"/>
    <property type="molecule type" value="Genomic_DNA"/>
</dbReference>
<dbReference type="PANTHER" id="PTHR39179:SF1">
    <property type="entry name" value="SPORE COAT PROTEIN I"/>
    <property type="match status" value="1"/>
</dbReference>
<dbReference type="AlphaFoldDB" id="A0A4S2DF48"/>
<dbReference type="Gene3D" id="3.90.1200.10">
    <property type="match status" value="1"/>
</dbReference>
<proteinExistence type="predicted"/>
<dbReference type="Pfam" id="PF01636">
    <property type="entry name" value="APH"/>
    <property type="match status" value="1"/>
</dbReference>